<name>K6UZU3_9ACTN</name>
<dbReference type="EMBL" id="BAHC01000049">
    <property type="protein sequence ID" value="GAB89068.1"/>
    <property type="molecule type" value="Genomic_DNA"/>
</dbReference>
<keyword evidence="3" id="KW-1185">Reference proteome</keyword>
<evidence type="ECO:0000256" key="1">
    <source>
        <dbReference type="SAM" id="MobiDB-lite"/>
    </source>
</evidence>
<protein>
    <submittedName>
        <fullName evidence="2">Uncharacterized protein</fullName>
    </submittedName>
</protein>
<feature type="region of interest" description="Disordered" evidence="1">
    <location>
        <begin position="66"/>
        <end position="110"/>
    </location>
</feature>
<proteinExistence type="predicted"/>
<evidence type="ECO:0000313" key="2">
    <source>
        <dbReference type="EMBL" id="GAB89068.1"/>
    </source>
</evidence>
<sequence length="142" mass="15967">MVAKKANYEQLAEEVRKTESIPADRELTHAEIKRLDNPGVRLRRAYYGNPERHRGLVLRVSAVRTRRRAARDLEPSGANSAPRRSTPRAAKKQRTAAKPAKQNRRKLAAELHRVTVARRPLSAGDTRALNDLVKTLEIFAGS</sequence>
<evidence type="ECO:0000313" key="3">
    <source>
        <dbReference type="Proteomes" id="UP000008363"/>
    </source>
</evidence>
<reference evidence="2 3" key="1">
    <citation type="submission" date="2012-08" db="EMBL/GenBank/DDBJ databases">
        <title>Whole genome shotgun sequence of Gordonia rhizosphera NBRC 16068.</title>
        <authorList>
            <person name="Takarada H."/>
            <person name="Isaki S."/>
            <person name="Hosoyama A."/>
            <person name="Tsuchikane K."/>
            <person name="Katsumata H."/>
            <person name="Baba S."/>
            <person name="Ohji S."/>
            <person name="Yamazaki S."/>
            <person name="Fujita N."/>
        </authorList>
    </citation>
    <scope>NUCLEOTIDE SEQUENCE [LARGE SCALE GENOMIC DNA]</scope>
    <source>
        <strain evidence="2 3">NBRC 16068</strain>
    </source>
</reference>
<gene>
    <name evidence="2" type="ORF">GORHZ_049_00010</name>
</gene>
<organism evidence="2 3">
    <name type="scientific">Gordonia rhizosphera NBRC 16068</name>
    <dbReference type="NCBI Taxonomy" id="1108045"/>
    <lineage>
        <taxon>Bacteria</taxon>
        <taxon>Bacillati</taxon>
        <taxon>Actinomycetota</taxon>
        <taxon>Actinomycetes</taxon>
        <taxon>Mycobacteriales</taxon>
        <taxon>Gordoniaceae</taxon>
        <taxon>Gordonia</taxon>
    </lineage>
</organism>
<feature type="compositionally biased region" description="Basic residues" evidence="1">
    <location>
        <begin position="85"/>
        <end position="106"/>
    </location>
</feature>
<dbReference type="Proteomes" id="UP000008363">
    <property type="component" value="Unassembled WGS sequence"/>
</dbReference>
<accession>K6UZU3</accession>
<comment type="caution">
    <text evidence="2">The sequence shown here is derived from an EMBL/GenBank/DDBJ whole genome shotgun (WGS) entry which is preliminary data.</text>
</comment>
<feature type="non-terminal residue" evidence="2">
    <location>
        <position position="142"/>
    </location>
</feature>
<dbReference type="AlphaFoldDB" id="K6UZU3"/>